<feature type="transmembrane region" description="Helical" evidence="1">
    <location>
        <begin position="7"/>
        <end position="25"/>
    </location>
</feature>
<organism evidence="2 3">
    <name type="scientific">Corynebacterium bovis</name>
    <dbReference type="NCBI Taxonomy" id="36808"/>
    <lineage>
        <taxon>Bacteria</taxon>
        <taxon>Bacillati</taxon>
        <taxon>Actinomycetota</taxon>
        <taxon>Actinomycetes</taxon>
        <taxon>Mycobacteriales</taxon>
        <taxon>Corynebacteriaceae</taxon>
        <taxon>Corynebacterium</taxon>
    </lineage>
</organism>
<feature type="transmembrane region" description="Helical" evidence="1">
    <location>
        <begin position="146"/>
        <end position="168"/>
    </location>
</feature>
<dbReference type="InterPro" id="IPR017195">
    <property type="entry name" value="ABC_thiamin-permease_prd"/>
</dbReference>
<feature type="transmembrane region" description="Helical" evidence="1">
    <location>
        <begin position="115"/>
        <end position="134"/>
    </location>
</feature>
<keyword evidence="1" id="KW-0472">Membrane</keyword>
<evidence type="ECO:0000313" key="3">
    <source>
        <dbReference type="Proteomes" id="UP000276526"/>
    </source>
</evidence>
<feature type="transmembrane region" description="Helical" evidence="1">
    <location>
        <begin position="37"/>
        <end position="60"/>
    </location>
</feature>
<dbReference type="PIRSF" id="PIRSF037394">
    <property type="entry name" value="ABC_thiamine-permease_YkoE_prd"/>
    <property type="match status" value="1"/>
</dbReference>
<sequence>MRVVDVVITAVLGVAFGVLFSVWNYTGGAAFGVFEAVTPGFGGIITGIWLLGGVVGGLVVRRPGAALAVEVIAAVVSMVPGNQWGISTVYSGIAQGLGAELAFALTLYRRGNMPTAVLAGVLAAVVEFALELVTSGNLARTLGYNLTYLGCMVVSAAVLAGVLGHVLVGALARTGALDAFPAGRARRV</sequence>
<evidence type="ECO:0000256" key="1">
    <source>
        <dbReference type="SAM" id="Phobius"/>
    </source>
</evidence>
<feature type="transmembrane region" description="Helical" evidence="1">
    <location>
        <begin position="67"/>
        <end position="86"/>
    </location>
</feature>
<proteinExistence type="predicted"/>
<comment type="caution">
    <text evidence="2">The sequence shown here is derived from an EMBL/GenBank/DDBJ whole genome shotgun (WGS) entry which is preliminary data.</text>
</comment>
<name>A0A3R8R2G3_9CORY</name>
<dbReference type="Pfam" id="PF09819">
    <property type="entry name" value="ABC_cobalt"/>
    <property type="match status" value="1"/>
</dbReference>
<keyword evidence="1" id="KW-0812">Transmembrane</keyword>
<gene>
    <name evidence="2" type="ORF">CXF48_05170</name>
</gene>
<evidence type="ECO:0000313" key="2">
    <source>
        <dbReference type="EMBL" id="RRO86911.1"/>
    </source>
</evidence>
<dbReference type="Proteomes" id="UP000276526">
    <property type="component" value="Unassembled WGS sequence"/>
</dbReference>
<reference evidence="2 3" key="1">
    <citation type="submission" date="2018-01" db="EMBL/GenBank/DDBJ databases">
        <title>Twenty Corynebacterium bovis Genomes.</title>
        <authorList>
            <person name="Gulvik C.A."/>
        </authorList>
    </citation>
    <scope>NUCLEOTIDE SEQUENCE [LARGE SCALE GENOMIC DNA]</scope>
    <source>
        <strain evidence="2 3">F6900</strain>
    </source>
</reference>
<accession>A0A3R8R2G3</accession>
<dbReference type="EMBL" id="PQNK01000006">
    <property type="protein sequence ID" value="RRO86911.1"/>
    <property type="molecule type" value="Genomic_DNA"/>
</dbReference>
<dbReference type="RefSeq" id="WP_125173552.1">
    <property type="nucleotide sequence ID" value="NZ_JAPJOD010000089.1"/>
</dbReference>
<protein>
    <submittedName>
        <fullName evidence="2">Uncharacterized protein</fullName>
    </submittedName>
</protein>
<keyword evidence="1" id="KW-1133">Transmembrane helix</keyword>
<dbReference type="AlphaFoldDB" id="A0A3R8R2G3"/>